<dbReference type="OrthoDB" id="3701366at2"/>
<feature type="transmembrane region" description="Helical" evidence="1">
    <location>
        <begin position="531"/>
        <end position="551"/>
    </location>
</feature>
<feature type="transmembrane region" description="Helical" evidence="1">
    <location>
        <begin position="65"/>
        <end position="87"/>
    </location>
</feature>
<keyword evidence="1" id="KW-1133">Transmembrane helix</keyword>
<evidence type="ECO:0000256" key="1">
    <source>
        <dbReference type="SAM" id="Phobius"/>
    </source>
</evidence>
<feature type="transmembrane region" description="Helical" evidence="1">
    <location>
        <begin position="191"/>
        <end position="208"/>
    </location>
</feature>
<dbReference type="Proteomes" id="UP000199651">
    <property type="component" value="Unassembled WGS sequence"/>
</dbReference>
<keyword evidence="1" id="KW-0812">Transmembrane</keyword>
<feature type="transmembrane region" description="Helical" evidence="1">
    <location>
        <begin position="228"/>
        <end position="247"/>
    </location>
</feature>
<accession>A0A1H0WJG0</accession>
<dbReference type="STRING" id="504798.SAMN05421871_101710"/>
<evidence type="ECO:0000313" key="3">
    <source>
        <dbReference type="Proteomes" id="UP000199651"/>
    </source>
</evidence>
<feature type="transmembrane region" description="Helical" evidence="1">
    <location>
        <begin position="428"/>
        <end position="451"/>
    </location>
</feature>
<feature type="transmembrane region" description="Helical" evidence="1">
    <location>
        <begin position="328"/>
        <end position="352"/>
    </location>
</feature>
<feature type="transmembrane region" description="Helical" evidence="1">
    <location>
        <begin position="259"/>
        <end position="281"/>
    </location>
</feature>
<name>A0A1H0WJG0_9PSEU</name>
<protein>
    <submittedName>
        <fullName evidence="2">Uncharacterized protein</fullName>
    </submittedName>
</protein>
<keyword evidence="1" id="KW-0472">Membrane</keyword>
<feature type="transmembrane region" description="Helical" evidence="1">
    <location>
        <begin position="563"/>
        <end position="584"/>
    </location>
</feature>
<organism evidence="2 3">
    <name type="scientific">Actinokineospora alba</name>
    <dbReference type="NCBI Taxonomy" id="504798"/>
    <lineage>
        <taxon>Bacteria</taxon>
        <taxon>Bacillati</taxon>
        <taxon>Actinomycetota</taxon>
        <taxon>Actinomycetes</taxon>
        <taxon>Pseudonocardiales</taxon>
        <taxon>Pseudonocardiaceae</taxon>
        <taxon>Actinokineospora</taxon>
    </lineage>
</organism>
<proteinExistence type="predicted"/>
<gene>
    <name evidence="2" type="ORF">SAMN05192558_12244</name>
</gene>
<feature type="transmembrane region" description="Helical" evidence="1">
    <location>
        <begin position="504"/>
        <end position="524"/>
    </location>
</feature>
<feature type="transmembrane region" description="Helical" evidence="1">
    <location>
        <begin position="287"/>
        <end position="307"/>
    </location>
</feature>
<feature type="transmembrane region" description="Helical" evidence="1">
    <location>
        <begin position="94"/>
        <end position="111"/>
    </location>
</feature>
<feature type="transmembrane region" description="Helical" evidence="1">
    <location>
        <begin position="364"/>
        <end position="383"/>
    </location>
</feature>
<sequence length="592" mass="58487">MTSRIRTSLLRHADQADGALPVVRIGWADVPGRLRVALFLGVVGAALLVAGLASGLVKDGPDPGFGALPLLAVLAVVPPLLAIGFVAAKAPATGAAVLVGSALLAPGRALVDAQFAVDPLLTSRPEILVPTVLAPLDPAPGLWLLLAGHGAVALAGLLAVGRAGAIPGTPYAAEFDDHSADRSTKAQGTSLVLALIAALLAAVGLLLAPFRSDNAFVLASSVIDAPPLARFGVLLLAGAAAAGAVFGSGSARPPVARGVVLGVTVAVAGVTVPQLAAATAVDRLHPAPGPVIALSALIALTVAVWLLNRQENPTDDRATELDTGRLHLSAGILGLASAAAALVAATSVQLVVTGGLDRPVAYSSRLFVPAAIVVLALAVPLLFDRAAAATRPAFAVAVIAIPLVAASSSDAVFTAISASEAVSAGPGAWFGGIAAVLAVAAGCVAALAGVVERDDVDLTQRQANLTLAAPLAAAALFAIGAFGLPVLKAPGFVAPGVWSHFRPASWGLLLGVVVVLAVIAVAAFSRPPRGGALLAGAAALVAVHALEFALTSDRAEGATAGPGTWLSLACVAALLVAALIAATARPDVKKRR</sequence>
<feature type="transmembrane region" description="Helical" evidence="1">
    <location>
        <begin position="463"/>
        <end position="484"/>
    </location>
</feature>
<reference evidence="3" key="1">
    <citation type="submission" date="2016-10" db="EMBL/GenBank/DDBJ databases">
        <authorList>
            <person name="Varghese N."/>
            <person name="Submissions S."/>
        </authorList>
    </citation>
    <scope>NUCLEOTIDE SEQUENCE [LARGE SCALE GENOMIC DNA]</scope>
    <source>
        <strain evidence="3">IBRC-M 10655</strain>
    </source>
</reference>
<dbReference type="EMBL" id="FNJB01000022">
    <property type="protein sequence ID" value="SDP90872.1"/>
    <property type="molecule type" value="Genomic_DNA"/>
</dbReference>
<dbReference type="RefSeq" id="WP_091574598.1">
    <property type="nucleotide sequence ID" value="NZ_FNDV01000001.1"/>
</dbReference>
<evidence type="ECO:0000313" key="2">
    <source>
        <dbReference type="EMBL" id="SDP90872.1"/>
    </source>
</evidence>
<dbReference type="AlphaFoldDB" id="A0A1H0WJG0"/>
<feature type="transmembrane region" description="Helical" evidence="1">
    <location>
        <begin position="141"/>
        <end position="160"/>
    </location>
</feature>
<feature type="transmembrane region" description="Helical" evidence="1">
    <location>
        <begin position="395"/>
        <end position="416"/>
    </location>
</feature>
<keyword evidence="3" id="KW-1185">Reference proteome</keyword>
<feature type="transmembrane region" description="Helical" evidence="1">
    <location>
        <begin position="34"/>
        <end position="53"/>
    </location>
</feature>